<dbReference type="Pfam" id="PF20700">
    <property type="entry name" value="Mutator"/>
    <property type="match status" value="2"/>
</dbReference>
<feature type="compositionally biased region" description="Basic residues" evidence="1">
    <location>
        <begin position="566"/>
        <end position="575"/>
    </location>
</feature>
<evidence type="ECO:0000259" key="3">
    <source>
        <dbReference type="Pfam" id="PF20700"/>
    </source>
</evidence>
<comment type="caution">
    <text evidence="4">The sequence shown here is derived from an EMBL/GenBank/DDBJ whole genome shotgun (WGS) entry which is preliminary data.</text>
</comment>
<feature type="compositionally biased region" description="Basic and acidic residues" evidence="1">
    <location>
        <begin position="554"/>
        <end position="565"/>
    </location>
</feature>
<dbReference type="VEuPathDB" id="VectorBase:RSAN_042710"/>
<dbReference type="Proteomes" id="UP000821837">
    <property type="component" value="Chromosome 10"/>
</dbReference>
<evidence type="ECO:0000256" key="1">
    <source>
        <dbReference type="SAM" id="MobiDB-lite"/>
    </source>
</evidence>
<evidence type="ECO:0000259" key="2">
    <source>
        <dbReference type="Pfam" id="PF09588"/>
    </source>
</evidence>
<feature type="domain" description="YqaJ viral recombinase" evidence="2">
    <location>
        <begin position="360"/>
        <end position="485"/>
    </location>
</feature>
<dbReference type="CDD" id="cd22343">
    <property type="entry name" value="PDDEXK_lambda_exonuclease-like"/>
    <property type="match status" value="1"/>
</dbReference>
<dbReference type="InterPro" id="IPR049012">
    <property type="entry name" value="Mutator_transp_dom"/>
</dbReference>
<evidence type="ECO:0000313" key="5">
    <source>
        <dbReference type="Proteomes" id="UP000821837"/>
    </source>
</evidence>
<dbReference type="InterPro" id="IPR011604">
    <property type="entry name" value="PDDEXK-like_dom_sf"/>
</dbReference>
<dbReference type="InterPro" id="IPR051703">
    <property type="entry name" value="NF-kappa-B_Signaling_Reg"/>
</dbReference>
<dbReference type="SUPFAM" id="SSF52980">
    <property type="entry name" value="Restriction endonuclease-like"/>
    <property type="match status" value="1"/>
</dbReference>
<reference evidence="4" key="2">
    <citation type="submission" date="2021-09" db="EMBL/GenBank/DDBJ databases">
        <authorList>
            <person name="Jia N."/>
            <person name="Wang J."/>
            <person name="Shi W."/>
            <person name="Du L."/>
            <person name="Sun Y."/>
            <person name="Zhan W."/>
            <person name="Jiang J."/>
            <person name="Wang Q."/>
            <person name="Zhang B."/>
            <person name="Ji P."/>
            <person name="Sakyi L.B."/>
            <person name="Cui X."/>
            <person name="Yuan T."/>
            <person name="Jiang B."/>
            <person name="Yang W."/>
            <person name="Lam T.T.-Y."/>
            <person name="Chang Q."/>
            <person name="Ding S."/>
            <person name="Wang X."/>
            <person name="Zhu J."/>
            <person name="Ruan X."/>
            <person name="Zhao L."/>
            <person name="Wei J."/>
            <person name="Que T."/>
            <person name="Du C."/>
            <person name="Cheng J."/>
            <person name="Dai P."/>
            <person name="Han X."/>
            <person name="Huang E."/>
            <person name="Gao Y."/>
            <person name="Liu J."/>
            <person name="Shao H."/>
            <person name="Ye R."/>
            <person name="Li L."/>
            <person name="Wei W."/>
            <person name="Wang X."/>
            <person name="Wang C."/>
            <person name="Huo Q."/>
            <person name="Li W."/>
            <person name="Guo W."/>
            <person name="Chen H."/>
            <person name="Chen S."/>
            <person name="Zhou L."/>
            <person name="Zhou L."/>
            <person name="Ni X."/>
            <person name="Tian J."/>
            <person name="Zhou Y."/>
            <person name="Sheng Y."/>
            <person name="Liu T."/>
            <person name="Pan Y."/>
            <person name="Xia L."/>
            <person name="Li J."/>
            <person name="Zhao F."/>
            <person name="Cao W."/>
        </authorList>
    </citation>
    <scope>NUCLEOTIDE SEQUENCE</scope>
    <source>
        <strain evidence="4">Rsan-2018</strain>
        <tissue evidence="4">Larvae</tissue>
    </source>
</reference>
<evidence type="ECO:0008006" key="6">
    <source>
        <dbReference type="Google" id="ProtNLM"/>
    </source>
</evidence>
<dbReference type="PANTHER" id="PTHR46609">
    <property type="entry name" value="EXONUCLEASE, PHAGE-TYPE/RECB, C-TERMINAL DOMAIN-CONTAINING PROTEIN"/>
    <property type="match status" value="1"/>
</dbReference>
<feature type="domain" description="Mutator-like transposase" evidence="3">
    <location>
        <begin position="2"/>
        <end position="100"/>
    </location>
</feature>
<dbReference type="PANTHER" id="PTHR46609:SF8">
    <property type="entry name" value="YQAJ VIRAL RECOMBINASE DOMAIN-CONTAINING PROTEIN"/>
    <property type="match status" value="1"/>
</dbReference>
<dbReference type="AlphaFoldDB" id="A0A9D4QCU7"/>
<name>A0A9D4QCU7_RHISA</name>
<accession>A0A9D4QCU7</accession>
<keyword evidence="5" id="KW-1185">Reference proteome</keyword>
<proteinExistence type="predicted"/>
<dbReference type="InterPro" id="IPR019080">
    <property type="entry name" value="YqaJ_viral_recombinase"/>
</dbReference>
<dbReference type="EMBL" id="JABSTV010001246">
    <property type="protein sequence ID" value="KAH7976022.1"/>
    <property type="molecule type" value="Genomic_DNA"/>
</dbReference>
<dbReference type="InterPro" id="IPR011335">
    <property type="entry name" value="Restrct_endonuc-II-like"/>
</dbReference>
<evidence type="ECO:0000313" key="4">
    <source>
        <dbReference type="EMBL" id="KAH7976022.1"/>
    </source>
</evidence>
<dbReference type="Gene3D" id="3.90.320.10">
    <property type="match status" value="1"/>
</dbReference>
<organism evidence="4 5">
    <name type="scientific">Rhipicephalus sanguineus</name>
    <name type="common">Brown dog tick</name>
    <name type="synonym">Ixodes sanguineus</name>
    <dbReference type="NCBI Taxonomy" id="34632"/>
    <lineage>
        <taxon>Eukaryota</taxon>
        <taxon>Metazoa</taxon>
        <taxon>Ecdysozoa</taxon>
        <taxon>Arthropoda</taxon>
        <taxon>Chelicerata</taxon>
        <taxon>Arachnida</taxon>
        <taxon>Acari</taxon>
        <taxon>Parasitiformes</taxon>
        <taxon>Ixodida</taxon>
        <taxon>Ixodoidea</taxon>
        <taxon>Ixodidae</taxon>
        <taxon>Rhipicephalinae</taxon>
        <taxon>Rhipicephalus</taxon>
        <taxon>Rhipicephalus</taxon>
    </lineage>
</organism>
<reference evidence="4" key="1">
    <citation type="journal article" date="2020" name="Cell">
        <title>Large-Scale Comparative Analyses of Tick Genomes Elucidate Their Genetic Diversity and Vector Capacities.</title>
        <authorList>
            <consortium name="Tick Genome and Microbiome Consortium (TIGMIC)"/>
            <person name="Jia N."/>
            <person name="Wang J."/>
            <person name="Shi W."/>
            <person name="Du L."/>
            <person name="Sun Y."/>
            <person name="Zhan W."/>
            <person name="Jiang J.F."/>
            <person name="Wang Q."/>
            <person name="Zhang B."/>
            <person name="Ji P."/>
            <person name="Bell-Sakyi L."/>
            <person name="Cui X.M."/>
            <person name="Yuan T.T."/>
            <person name="Jiang B.G."/>
            <person name="Yang W.F."/>
            <person name="Lam T.T."/>
            <person name="Chang Q.C."/>
            <person name="Ding S.J."/>
            <person name="Wang X.J."/>
            <person name="Zhu J.G."/>
            <person name="Ruan X.D."/>
            <person name="Zhao L."/>
            <person name="Wei J.T."/>
            <person name="Ye R.Z."/>
            <person name="Que T.C."/>
            <person name="Du C.H."/>
            <person name="Zhou Y.H."/>
            <person name="Cheng J.X."/>
            <person name="Dai P.F."/>
            <person name="Guo W.B."/>
            <person name="Han X.H."/>
            <person name="Huang E.J."/>
            <person name="Li L.F."/>
            <person name="Wei W."/>
            <person name="Gao Y.C."/>
            <person name="Liu J.Z."/>
            <person name="Shao H.Z."/>
            <person name="Wang X."/>
            <person name="Wang C.C."/>
            <person name="Yang T.C."/>
            <person name="Huo Q.B."/>
            <person name="Li W."/>
            <person name="Chen H.Y."/>
            <person name="Chen S.E."/>
            <person name="Zhou L.G."/>
            <person name="Ni X.B."/>
            <person name="Tian J.H."/>
            <person name="Sheng Y."/>
            <person name="Liu T."/>
            <person name="Pan Y.S."/>
            <person name="Xia L.Y."/>
            <person name="Li J."/>
            <person name="Zhao F."/>
            <person name="Cao W.C."/>
        </authorList>
    </citation>
    <scope>NUCLEOTIDE SEQUENCE</scope>
    <source>
        <strain evidence="4">Rsan-2018</strain>
    </source>
</reference>
<feature type="region of interest" description="Disordered" evidence="1">
    <location>
        <begin position="554"/>
        <end position="575"/>
    </location>
</feature>
<sequence>MSVMESPTMSKGAFLRREGSIGKMWKGTLIKEMTEAGEEEKMLAEASGDFCEDGTTPWITVVVDGGWSHRSHGRRYSANSGVAVIVGKRTKKLLYLGTRVDHGRFIKKNECANHVVKCYTSRLYSIAKESKGTRSLLSGPRIKRIKNGARKAVSHYAKILRDFEGSEQDLNKETARLIQELASDIRNGPLHVFGSHDGCKSYFCNGSKGDNLHDGLPKIQVKLMSAANIIADKADRLITDDTSNLAEAIMSLVAKFAGGKQINRCQRGSYEQRCQGGGLHFQLGPERHAKASEGVTCASGAPILKKYAQKRLNMKRQAISRKRRLLQESGCRERTYSNQALSDSAPHYGPKCQKPDMSALQTQKSSCSIYKWMKTGKQGSKKKRVARLAIMNGTNKEGFASPQEGTVVQPCGLFVDLEHGFLAASTDGLVGTDRIVEVKCPFRYKEDEPMEAARKFLTKKQKDGDPVLSRSHRYFYDVQGQLHITRRIMCDFVVYTTKGIHVQEIHRDDAFWKTKMEPFLLRFYKDCVLPEIVDSRLARSMGVRRPEWNRLAIEAKEKTKNDAASKAKKPRKEKE</sequence>
<protein>
    <recommendedName>
        <fullName evidence="6">YqaJ viral recombinase domain-containing protein</fullName>
    </recommendedName>
</protein>
<dbReference type="GO" id="GO:0006281">
    <property type="term" value="P:DNA repair"/>
    <property type="evidence" value="ECO:0007669"/>
    <property type="project" value="UniProtKB-ARBA"/>
</dbReference>
<feature type="domain" description="Mutator-like transposase" evidence="3">
    <location>
        <begin position="106"/>
        <end position="204"/>
    </location>
</feature>
<dbReference type="Pfam" id="PF09588">
    <property type="entry name" value="YqaJ"/>
    <property type="match status" value="1"/>
</dbReference>
<gene>
    <name evidence="4" type="ORF">HPB52_008226</name>
</gene>